<organism evidence="1 2">
    <name type="scientific">Thiohalomonas denitrificans</name>
    <dbReference type="NCBI Taxonomy" id="415747"/>
    <lineage>
        <taxon>Bacteria</taxon>
        <taxon>Pseudomonadati</taxon>
        <taxon>Pseudomonadota</taxon>
        <taxon>Gammaproteobacteria</taxon>
        <taxon>Thiohalomonadales</taxon>
        <taxon>Thiohalomonadaceae</taxon>
        <taxon>Thiohalomonas</taxon>
    </lineage>
</organism>
<evidence type="ECO:0000313" key="1">
    <source>
        <dbReference type="EMBL" id="SCZ66336.1"/>
    </source>
</evidence>
<dbReference type="Proteomes" id="UP000199648">
    <property type="component" value="Unassembled WGS sequence"/>
</dbReference>
<dbReference type="RefSeq" id="WP_092998691.1">
    <property type="nucleotide sequence ID" value="NZ_FMWD01000011.1"/>
</dbReference>
<name>A0A1G5QXB9_9GAMM</name>
<dbReference type="PANTHER" id="PTHR46523:SF1">
    <property type="entry name" value="DCTP PYROPHOSPHATASE 1"/>
    <property type="match status" value="1"/>
</dbReference>
<sequence length="118" mass="13571">MTDSIDELKQRLRRFAEDRDWEQFHSPKNLSMALIAEAAELVEHFQWITEAQSAELAPEKQREVELELADIFIFLIRCADRLGVDLVKAANEKTDINEGRFPVERVRGVAGRGSDFEP</sequence>
<dbReference type="AlphaFoldDB" id="A0A1G5QXB9"/>
<dbReference type="CDD" id="cd11537">
    <property type="entry name" value="NTP-PPase_RS21-C6_like"/>
    <property type="match status" value="1"/>
</dbReference>
<dbReference type="GO" id="GO:0009143">
    <property type="term" value="P:nucleoside triphosphate catabolic process"/>
    <property type="evidence" value="ECO:0007669"/>
    <property type="project" value="InterPro"/>
</dbReference>
<dbReference type="Gene3D" id="1.10.287.1080">
    <property type="entry name" value="MazG-like"/>
    <property type="match status" value="1"/>
</dbReference>
<dbReference type="EMBL" id="FMWD01000011">
    <property type="protein sequence ID" value="SCZ66336.1"/>
    <property type="molecule type" value="Genomic_DNA"/>
</dbReference>
<dbReference type="OrthoDB" id="9791898at2"/>
<protein>
    <submittedName>
        <fullName evidence="1">NTP pyrophosphatase, house-cleaning of non-canonical NTPs</fullName>
    </submittedName>
</protein>
<dbReference type="SUPFAM" id="SSF101386">
    <property type="entry name" value="all-alpha NTP pyrophosphatases"/>
    <property type="match status" value="1"/>
</dbReference>
<reference evidence="1 2" key="1">
    <citation type="submission" date="2016-10" db="EMBL/GenBank/DDBJ databases">
        <authorList>
            <person name="de Groot N.N."/>
        </authorList>
    </citation>
    <scope>NUCLEOTIDE SEQUENCE [LARGE SCALE GENOMIC DNA]</scope>
    <source>
        <strain evidence="1 2">HLD2</strain>
    </source>
</reference>
<accession>A0A1G5QXB9</accession>
<dbReference type="PIRSF" id="PIRSF029826">
    <property type="entry name" value="UCP029826_pph"/>
    <property type="match status" value="1"/>
</dbReference>
<evidence type="ECO:0000313" key="2">
    <source>
        <dbReference type="Proteomes" id="UP000199648"/>
    </source>
</evidence>
<dbReference type="InterPro" id="IPR052555">
    <property type="entry name" value="dCTP_Pyrophosphatase"/>
</dbReference>
<dbReference type="Pfam" id="PF12643">
    <property type="entry name" value="MazG-like"/>
    <property type="match status" value="1"/>
</dbReference>
<gene>
    <name evidence="1" type="ORF">SAMN03097708_02949</name>
</gene>
<dbReference type="InterPro" id="IPR025984">
    <property type="entry name" value="DCTPP"/>
</dbReference>
<proteinExistence type="predicted"/>
<dbReference type="GO" id="GO:0047429">
    <property type="term" value="F:nucleoside triphosphate diphosphatase activity"/>
    <property type="evidence" value="ECO:0007669"/>
    <property type="project" value="InterPro"/>
</dbReference>
<keyword evidence="2" id="KW-1185">Reference proteome</keyword>
<dbReference type="STRING" id="415747.SAMN03097708_02949"/>
<dbReference type="PANTHER" id="PTHR46523">
    <property type="entry name" value="DCTP PYROPHOSPHATASE 1"/>
    <property type="match status" value="1"/>
</dbReference>